<dbReference type="AlphaFoldDB" id="A0A1S9ZPB6"/>
<evidence type="ECO:0000313" key="4">
    <source>
        <dbReference type="Proteomes" id="UP000190322"/>
    </source>
</evidence>
<feature type="region of interest" description="Disordered" evidence="1">
    <location>
        <begin position="159"/>
        <end position="184"/>
    </location>
</feature>
<feature type="non-terminal residue" evidence="3">
    <location>
        <position position="268"/>
    </location>
</feature>
<feature type="domain" description="Minor extracellular protease Epr GA-like" evidence="2">
    <location>
        <begin position="177"/>
        <end position="268"/>
    </location>
</feature>
<evidence type="ECO:0000259" key="2">
    <source>
        <dbReference type="Pfam" id="PF22775"/>
    </source>
</evidence>
<name>A0A1S9ZPB6_9GAMM</name>
<dbReference type="Pfam" id="PF22775">
    <property type="entry name" value="GA_3"/>
    <property type="match status" value="1"/>
</dbReference>
<gene>
    <name evidence="3" type="ORF">B0180_00005</name>
</gene>
<comment type="caution">
    <text evidence="3">The sequence shown here is derived from an EMBL/GenBank/DDBJ whole genome shotgun (WGS) entry which is preliminary data.</text>
</comment>
<accession>A0A1S9ZPB6</accession>
<dbReference type="EMBL" id="MUXT01000001">
    <property type="protein sequence ID" value="OOR85223.1"/>
    <property type="molecule type" value="Genomic_DNA"/>
</dbReference>
<evidence type="ECO:0000313" key="3">
    <source>
        <dbReference type="EMBL" id="OOR85223.1"/>
    </source>
</evidence>
<proteinExistence type="predicted"/>
<sequence>MKTISLKLNTATQTVAEYTIITQDGSPTVIQASNKVNYELIDQATGRGPERILTKRVGQDLHISFENNADEADLIIEDFYNNLDSALIGLAESGDYHYYIPESGEVSDFVTRLELNDIEGQILGDDSLVAPWWIEAGQAGRGALPWLAGLATAGVIGAASNNSGSKDNKNYTENNQDLSEAEKSLQTAKEAKQKLDAEIAKAIGEDGAITPAEKAQLDALKSELDETIKIAQKQIDNIANVNEKANLQEQLDGLATDLPEANDRNDND</sequence>
<dbReference type="Proteomes" id="UP000190322">
    <property type="component" value="Unassembled WGS sequence"/>
</dbReference>
<reference evidence="3 4" key="1">
    <citation type="submission" date="2017-02" db="EMBL/GenBank/DDBJ databases">
        <title>Draft genome sequence of Moraxella canis CCUG 8415A type strain.</title>
        <authorList>
            <person name="Engstrom-Jakobsson H."/>
            <person name="Salva-Serra F."/>
            <person name="Thorell K."/>
            <person name="Gonzales-Siles L."/>
            <person name="Karlsson R."/>
            <person name="Boulund F."/>
            <person name="Engstrand L."/>
            <person name="Moore E."/>
        </authorList>
    </citation>
    <scope>NUCLEOTIDE SEQUENCE [LARGE SCALE GENOMIC DNA]</scope>
    <source>
        <strain evidence="3 4">CCUG 8415A</strain>
    </source>
</reference>
<evidence type="ECO:0000256" key="1">
    <source>
        <dbReference type="SAM" id="MobiDB-lite"/>
    </source>
</evidence>
<dbReference type="RefSeq" id="WP_208609367.1">
    <property type="nucleotide sequence ID" value="NZ_MUXT01000001.1"/>
</dbReference>
<organism evidence="3 4">
    <name type="scientific">Moraxella canis</name>
    <dbReference type="NCBI Taxonomy" id="90239"/>
    <lineage>
        <taxon>Bacteria</taxon>
        <taxon>Pseudomonadati</taxon>
        <taxon>Pseudomonadota</taxon>
        <taxon>Gammaproteobacteria</taxon>
        <taxon>Moraxellales</taxon>
        <taxon>Moraxellaceae</taxon>
        <taxon>Moraxella</taxon>
    </lineage>
</organism>
<protein>
    <recommendedName>
        <fullName evidence="2">Minor extracellular protease Epr GA-like domain-containing protein</fullName>
    </recommendedName>
</protein>
<feature type="compositionally biased region" description="Polar residues" evidence="1">
    <location>
        <begin position="159"/>
        <end position="178"/>
    </location>
</feature>
<dbReference type="InterPro" id="IPR054725">
    <property type="entry name" value="Epr_GA-like"/>
</dbReference>